<gene>
    <name evidence="1" type="ORF">C1Y40_00287</name>
</gene>
<proteinExistence type="predicted"/>
<dbReference type="Proteomes" id="UP000238296">
    <property type="component" value="Unassembled WGS sequence"/>
</dbReference>
<reference evidence="1 2" key="1">
    <citation type="journal article" date="2017" name="Int. J. Syst. Evol. Microbiol.">
        <title>Mycobacterium talmoniae sp. nov., a slowly growing mycobacterium isolated from human respiratory samples.</title>
        <authorList>
            <person name="Davidson R.M."/>
            <person name="DeGroote M.A."/>
            <person name="Marola J.L."/>
            <person name="Buss S."/>
            <person name="Jones V."/>
            <person name="McNeil M.R."/>
            <person name="Freifeld A.G."/>
            <person name="Elaine Epperson L."/>
            <person name="Hasan N.A."/>
            <person name="Jackson M."/>
            <person name="Iwen P.C."/>
            <person name="Salfinger M."/>
            <person name="Strong M."/>
        </authorList>
    </citation>
    <scope>NUCLEOTIDE SEQUENCE [LARGE SCALE GENOMIC DNA]</scope>
    <source>
        <strain evidence="1 2">ATCC BAA-2683</strain>
    </source>
</reference>
<protein>
    <recommendedName>
        <fullName evidence="3">PE domain-containing protein</fullName>
    </recommendedName>
</protein>
<evidence type="ECO:0000313" key="1">
    <source>
        <dbReference type="EMBL" id="PQM49490.1"/>
    </source>
</evidence>
<dbReference type="AlphaFoldDB" id="A0A2S8BS33"/>
<accession>A0A2S8BS33</accession>
<organism evidence="1 2">
    <name type="scientific">Mycobacterium talmoniae</name>
    <dbReference type="NCBI Taxonomy" id="1858794"/>
    <lineage>
        <taxon>Bacteria</taxon>
        <taxon>Bacillati</taxon>
        <taxon>Actinomycetota</taxon>
        <taxon>Actinomycetes</taxon>
        <taxon>Mycobacteriales</taxon>
        <taxon>Mycobacteriaceae</taxon>
        <taxon>Mycobacterium</taxon>
    </lineage>
</organism>
<dbReference type="RefSeq" id="WP_131823649.1">
    <property type="nucleotide sequence ID" value="NZ_MLQM01000122.1"/>
</dbReference>
<dbReference type="EMBL" id="PPEA01000045">
    <property type="protein sequence ID" value="PQM49490.1"/>
    <property type="molecule type" value="Genomic_DNA"/>
</dbReference>
<name>A0A2S8BS33_9MYCO</name>
<evidence type="ECO:0000313" key="2">
    <source>
        <dbReference type="Proteomes" id="UP000238296"/>
    </source>
</evidence>
<evidence type="ECO:0008006" key="3">
    <source>
        <dbReference type="Google" id="ProtNLM"/>
    </source>
</evidence>
<comment type="caution">
    <text evidence="1">The sequence shown here is derived from an EMBL/GenBank/DDBJ whole genome shotgun (WGS) entry which is preliminary data.</text>
</comment>
<sequence>MSTVMHSSIESGVRAMNEALTSLSTHLTSVSAIPEKDLLAIIRRPGWTTPAEQALVEAMAAAITEHAQYLKRAHEALIEGALAVGQTA</sequence>